<comment type="caution">
    <text evidence="2">The sequence shown here is derived from an EMBL/GenBank/DDBJ whole genome shotgun (WGS) entry which is preliminary data.</text>
</comment>
<protein>
    <submittedName>
        <fullName evidence="2">Tetratricopeptide repeat protein</fullName>
    </submittedName>
</protein>
<dbReference type="AlphaFoldDB" id="A0A7V2T255"/>
<dbReference type="EMBL" id="DRMS01000180">
    <property type="protein sequence ID" value="HFC92064.1"/>
    <property type="molecule type" value="Genomic_DNA"/>
</dbReference>
<feature type="non-terminal residue" evidence="2">
    <location>
        <position position="1"/>
    </location>
</feature>
<dbReference type="Pfam" id="PF13429">
    <property type="entry name" value="TPR_15"/>
    <property type="match status" value="1"/>
</dbReference>
<dbReference type="Gene3D" id="1.25.40.10">
    <property type="entry name" value="Tetratricopeptide repeat domain"/>
    <property type="match status" value="2"/>
</dbReference>
<sequence length="601" mass="70406">SADFGLLPLAVKYYYQLAKKNSTYRAQWYAEAGRWANQAADYARAADAFRSASASLNQATNFNQYTNNWLNASINAEQFEQVKPFLTKVVAHPPKSLKTIEKIANISYQAGFYTIASQLFFTLALRDDAIEKQRWYEKASYWASKAENYTDAASYLIKAEQITNNSNDRWVIQQRLIDIYMKDKKPQLALSILLPILKQTPENKKLSNKAIYIALINNKFSLARKLNKNYLQTAPNSLNALSNQVEIEIADKKYTQAIHYIKKIIKITPYALKPRQQWAQLEEQEGNYSLALELRQWVYNTTNKAEHLQKVIQVAQLDLKGSGLKTLQQLAQQQELPTQAVYDVFFHLVNSGQKKSAERFLSQYLESHRAKKKLLITLAKWYGGEKRYAKALKTWNKVEKYFGRSSTSGLNKFELLWALNRKHQAHRLWLNNYRRWGKHANTRQLSLMAEVAWQNKHTKTALSYYKRLLNKRYRGAAKKRPLQYMRIAILNKKMGRPRTALSTYHKGFIKTRNTDLLINGLQLSFDQYDTYNFKRLTSLAKKYRRQFRSNSRYWLLQAANAQQNKQYQTALRYYRKVLSLKPRSREARRGVRDIKRYLRGI</sequence>
<reference evidence="2" key="1">
    <citation type="journal article" date="2020" name="mSystems">
        <title>Genome- and Community-Level Interaction Insights into Carbon Utilization and Element Cycling Functions of Hydrothermarchaeota in Hydrothermal Sediment.</title>
        <authorList>
            <person name="Zhou Z."/>
            <person name="Liu Y."/>
            <person name="Xu W."/>
            <person name="Pan J."/>
            <person name="Luo Z.H."/>
            <person name="Li M."/>
        </authorList>
    </citation>
    <scope>NUCLEOTIDE SEQUENCE [LARGE SCALE GENOMIC DNA]</scope>
    <source>
        <strain evidence="2">HyVt-493</strain>
    </source>
</reference>
<evidence type="ECO:0000313" key="2">
    <source>
        <dbReference type="EMBL" id="HFC92064.1"/>
    </source>
</evidence>
<feature type="repeat" description="TPR" evidence="1">
    <location>
        <begin position="551"/>
        <end position="584"/>
    </location>
</feature>
<organism evidence="2">
    <name type="scientific">Leucothrix mucor</name>
    <dbReference type="NCBI Taxonomy" id="45248"/>
    <lineage>
        <taxon>Bacteria</taxon>
        <taxon>Pseudomonadati</taxon>
        <taxon>Pseudomonadota</taxon>
        <taxon>Gammaproteobacteria</taxon>
        <taxon>Thiotrichales</taxon>
        <taxon>Thiotrichaceae</taxon>
        <taxon>Leucothrix</taxon>
    </lineage>
</organism>
<dbReference type="SMART" id="SM00028">
    <property type="entry name" value="TPR"/>
    <property type="match status" value="4"/>
</dbReference>
<evidence type="ECO:0000256" key="1">
    <source>
        <dbReference type="PROSITE-ProRule" id="PRU00339"/>
    </source>
</evidence>
<dbReference type="InterPro" id="IPR019734">
    <property type="entry name" value="TPR_rpt"/>
</dbReference>
<dbReference type="Proteomes" id="UP000885750">
    <property type="component" value="Unassembled WGS sequence"/>
</dbReference>
<dbReference type="PROSITE" id="PS50005">
    <property type="entry name" value="TPR"/>
    <property type="match status" value="1"/>
</dbReference>
<dbReference type="InterPro" id="IPR011990">
    <property type="entry name" value="TPR-like_helical_dom_sf"/>
</dbReference>
<accession>A0A7V2T255</accession>
<keyword evidence="1" id="KW-0802">TPR repeat</keyword>
<proteinExistence type="predicted"/>
<name>A0A7V2T255_LEUMU</name>
<dbReference type="SUPFAM" id="SSF48452">
    <property type="entry name" value="TPR-like"/>
    <property type="match status" value="3"/>
</dbReference>
<gene>
    <name evidence="2" type="ORF">ENJ51_04550</name>
</gene>